<feature type="compositionally biased region" description="Basic and acidic residues" evidence="4">
    <location>
        <begin position="552"/>
        <end position="566"/>
    </location>
</feature>
<feature type="domain" description="HTH myb-type" evidence="6">
    <location>
        <begin position="446"/>
        <end position="502"/>
    </location>
</feature>
<protein>
    <submittedName>
        <fullName evidence="7">Uncharacterized protein</fullName>
    </submittedName>
</protein>
<dbReference type="GO" id="GO:0042803">
    <property type="term" value="F:protein homodimerization activity"/>
    <property type="evidence" value="ECO:0007669"/>
    <property type="project" value="InterPro"/>
</dbReference>
<proteinExistence type="predicted"/>
<evidence type="ECO:0000259" key="6">
    <source>
        <dbReference type="PROSITE" id="PS51294"/>
    </source>
</evidence>
<evidence type="ECO:0000256" key="3">
    <source>
        <dbReference type="ARBA" id="ARBA00023306"/>
    </source>
</evidence>
<dbReference type="SMART" id="SM00717">
    <property type="entry name" value="SANT"/>
    <property type="match status" value="1"/>
</dbReference>
<dbReference type="GO" id="GO:0003691">
    <property type="term" value="F:double-stranded telomeric DNA binding"/>
    <property type="evidence" value="ECO:0007669"/>
    <property type="project" value="TreeGrafter"/>
</dbReference>
<keyword evidence="8" id="KW-1185">Reference proteome</keyword>
<dbReference type="AlphaFoldDB" id="A0A4P9ZIQ1"/>
<dbReference type="InterPro" id="IPR052833">
    <property type="entry name" value="Telomeric_DNA-bd_trans-reg"/>
</dbReference>
<feature type="domain" description="Myb-like" evidence="5">
    <location>
        <begin position="450"/>
        <end position="506"/>
    </location>
</feature>
<evidence type="ECO:0000256" key="4">
    <source>
        <dbReference type="SAM" id="MobiDB-lite"/>
    </source>
</evidence>
<gene>
    <name evidence="7" type="ORF">METBISCDRAFT_12357</name>
</gene>
<evidence type="ECO:0000256" key="1">
    <source>
        <dbReference type="ARBA" id="ARBA00023125"/>
    </source>
</evidence>
<evidence type="ECO:0000256" key="2">
    <source>
        <dbReference type="ARBA" id="ARBA00023242"/>
    </source>
</evidence>
<keyword evidence="2" id="KW-0539">Nucleus</keyword>
<sequence length="572" mass="63807">MDQNDEKEHLEMIADELKRATSSEKHSGLHSDQAAGTNTSLFDHANAAHIPADSELLATNTALAAYNALSSHVPLVALLASVHLAALPLPIVAPDYLPARIQLLVGTLPVLDNLATQLLRYFAVGPYQKIIDLASSPDTAPGAAFRDLVSLFEVTKRLYSEEDPFITVEHIAPGMWKEGDKTLSVFRNREQSIESTLRKVNLATFLAATLGLLEAGFFHLNEAFLSVFCPLNSLDPANSMSNMSPTNMNLQSNTNNVIGDKFGKLFKPQASLYLDLKTQAFISGMVAGERSREAILEDVFPSNLEEILLKRRGVKTLSPTEIDFINRCRSRKEALLKSESDNFSEQYEWYGFLRDLFELVFKDISLLIWGKKVKTFASRNDRSFTPGRGHDDSSLTPDSDEALQGLSTTVPRSAEVNASQEIKDITAGLLPSEIQEQQIHLRVNPGKISNRRPWTREEEKALRYALELKGPHWSTILELFGQGGLINESLKNRTQVQLKDKARNWKMFFLKSQLPVPDYLKRVTGNLDREDKLRAKFARSKKTAAAPVPAVAKRDMNIEPGKESSNAKRHKI</sequence>
<feature type="region of interest" description="Disordered" evidence="4">
    <location>
        <begin position="380"/>
        <end position="403"/>
    </location>
</feature>
<reference evidence="8" key="1">
    <citation type="journal article" date="2018" name="Nat. Microbiol.">
        <title>Leveraging single-cell genomics to expand the fungal tree of life.</title>
        <authorList>
            <person name="Ahrendt S.R."/>
            <person name="Quandt C.A."/>
            <person name="Ciobanu D."/>
            <person name="Clum A."/>
            <person name="Salamov A."/>
            <person name="Andreopoulos B."/>
            <person name="Cheng J.F."/>
            <person name="Woyke T."/>
            <person name="Pelin A."/>
            <person name="Henrissat B."/>
            <person name="Reynolds N.K."/>
            <person name="Benny G.L."/>
            <person name="Smith M.E."/>
            <person name="James T.Y."/>
            <person name="Grigoriev I.V."/>
        </authorList>
    </citation>
    <scope>NUCLEOTIDE SEQUENCE [LARGE SCALE GENOMIC DNA]</scope>
    <source>
        <strain evidence="8">Baker2002</strain>
    </source>
</reference>
<dbReference type="Gene3D" id="1.10.10.60">
    <property type="entry name" value="Homeodomain-like"/>
    <property type="match status" value="1"/>
</dbReference>
<dbReference type="EMBL" id="ML004432">
    <property type="protein sequence ID" value="RKP32342.1"/>
    <property type="molecule type" value="Genomic_DNA"/>
</dbReference>
<dbReference type="GO" id="GO:0010833">
    <property type="term" value="P:telomere maintenance via telomere lengthening"/>
    <property type="evidence" value="ECO:0007669"/>
    <property type="project" value="TreeGrafter"/>
</dbReference>
<dbReference type="Pfam" id="PF08558">
    <property type="entry name" value="TRF"/>
    <property type="match status" value="1"/>
</dbReference>
<dbReference type="CDD" id="cd11660">
    <property type="entry name" value="SANT_TRF"/>
    <property type="match status" value="1"/>
</dbReference>
<accession>A0A4P9ZIQ1</accession>
<dbReference type="PROSITE" id="PS50090">
    <property type="entry name" value="MYB_LIKE"/>
    <property type="match status" value="1"/>
</dbReference>
<evidence type="ECO:0000313" key="8">
    <source>
        <dbReference type="Proteomes" id="UP000268321"/>
    </source>
</evidence>
<dbReference type="InterPro" id="IPR001005">
    <property type="entry name" value="SANT/Myb"/>
</dbReference>
<dbReference type="Proteomes" id="UP000268321">
    <property type="component" value="Unassembled WGS sequence"/>
</dbReference>
<dbReference type="PROSITE" id="PS51294">
    <property type="entry name" value="HTH_MYB"/>
    <property type="match status" value="1"/>
</dbReference>
<dbReference type="FunFam" id="1.10.10.60:FF:000137">
    <property type="entry name" value="MYB DNA binding protein"/>
    <property type="match status" value="1"/>
</dbReference>
<organism evidence="7 8">
    <name type="scientific">Metschnikowia bicuspidata</name>
    <dbReference type="NCBI Taxonomy" id="27322"/>
    <lineage>
        <taxon>Eukaryota</taxon>
        <taxon>Fungi</taxon>
        <taxon>Dikarya</taxon>
        <taxon>Ascomycota</taxon>
        <taxon>Saccharomycotina</taxon>
        <taxon>Pichiomycetes</taxon>
        <taxon>Metschnikowiaceae</taxon>
        <taxon>Metschnikowia</taxon>
    </lineage>
</organism>
<dbReference type="PANTHER" id="PTHR47807:SF1">
    <property type="entry name" value="PROTEIN TBF1"/>
    <property type="match status" value="1"/>
</dbReference>
<dbReference type="SUPFAM" id="SSF46689">
    <property type="entry name" value="Homeodomain-like"/>
    <property type="match status" value="1"/>
</dbReference>
<evidence type="ECO:0000259" key="5">
    <source>
        <dbReference type="PROSITE" id="PS50090"/>
    </source>
</evidence>
<dbReference type="InterPro" id="IPR013867">
    <property type="entry name" value="Telomere_rpt-bd_fac_dimer_dom"/>
</dbReference>
<keyword evidence="3" id="KW-0131">Cell cycle</keyword>
<feature type="region of interest" description="Disordered" evidence="4">
    <location>
        <begin position="545"/>
        <end position="572"/>
    </location>
</feature>
<dbReference type="PANTHER" id="PTHR47807">
    <property type="entry name" value="PROTEIN TBF1"/>
    <property type="match status" value="1"/>
</dbReference>
<dbReference type="InterPro" id="IPR009057">
    <property type="entry name" value="Homeodomain-like_sf"/>
</dbReference>
<name>A0A4P9ZIQ1_9ASCO</name>
<evidence type="ECO:0000313" key="7">
    <source>
        <dbReference type="EMBL" id="RKP32342.1"/>
    </source>
</evidence>
<dbReference type="OrthoDB" id="3366990at2759"/>
<keyword evidence="1" id="KW-0238">DNA-binding</keyword>
<dbReference type="InterPro" id="IPR017930">
    <property type="entry name" value="Myb_dom"/>
</dbReference>
<dbReference type="Pfam" id="PF00249">
    <property type="entry name" value="Myb_DNA-binding"/>
    <property type="match status" value="1"/>
</dbReference>